<evidence type="ECO:0000313" key="3">
    <source>
        <dbReference type="EMBL" id="RXW33230.1"/>
    </source>
</evidence>
<dbReference type="CDD" id="cd12797">
    <property type="entry name" value="M23_peptidase"/>
    <property type="match status" value="1"/>
</dbReference>
<name>A0A4Q2EI13_9ACTN</name>
<keyword evidence="4" id="KW-1185">Reference proteome</keyword>
<evidence type="ECO:0000313" key="4">
    <source>
        <dbReference type="Proteomes" id="UP000290624"/>
    </source>
</evidence>
<dbReference type="Gene3D" id="6.10.250.3150">
    <property type="match status" value="1"/>
</dbReference>
<reference evidence="3 4" key="1">
    <citation type="submission" date="2018-01" db="EMBL/GenBank/DDBJ databases">
        <title>Lactibacter flavus gen. nov., sp. nov., a novel bacterium of the family Propionibacteriaceae isolated from raw milk and dairy products.</title>
        <authorList>
            <person name="Wenning M."/>
            <person name="Breitenwieser F."/>
            <person name="Huptas C."/>
            <person name="von Neubeck M."/>
            <person name="Busse H.-J."/>
            <person name="Scherer S."/>
        </authorList>
    </citation>
    <scope>NUCLEOTIDE SEQUENCE [LARGE SCALE GENOMIC DNA]</scope>
    <source>
        <strain evidence="3 4">VG341</strain>
    </source>
</reference>
<dbReference type="PANTHER" id="PTHR21666:SF270">
    <property type="entry name" value="MUREIN HYDROLASE ACTIVATOR ENVC"/>
    <property type="match status" value="1"/>
</dbReference>
<feature type="coiled-coil region" evidence="1">
    <location>
        <begin position="15"/>
        <end position="63"/>
    </location>
</feature>
<protein>
    <recommendedName>
        <fullName evidence="2">M23ase beta-sheet core domain-containing protein</fullName>
    </recommendedName>
</protein>
<dbReference type="InterPro" id="IPR050570">
    <property type="entry name" value="Cell_wall_metabolism_enzyme"/>
</dbReference>
<dbReference type="GO" id="GO:0004222">
    <property type="term" value="F:metalloendopeptidase activity"/>
    <property type="evidence" value="ECO:0007669"/>
    <property type="project" value="TreeGrafter"/>
</dbReference>
<feature type="domain" description="M23ase beta-sheet core" evidence="2">
    <location>
        <begin position="311"/>
        <end position="410"/>
    </location>
</feature>
<evidence type="ECO:0000256" key="1">
    <source>
        <dbReference type="SAM" id="Coils"/>
    </source>
</evidence>
<dbReference type="SUPFAM" id="SSF51261">
    <property type="entry name" value="Duplicated hybrid motif"/>
    <property type="match status" value="1"/>
</dbReference>
<dbReference type="EMBL" id="PPCV01000001">
    <property type="protein sequence ID" value="RXW33230.1"/>
    <property type="molecule type" value="Genomic_DNA"/>
</dbReference>
<comment type="caution">
    <text evidence="3">The sequence shown here is derived from an EMBL/GenBank/DDBJ whole genome shotgun (WGS) entry which is preliminary data.</text>
</comment>
<dbReference type="Proteomes" id="UP000290624">
    <property type="component" value="Unassembled WGS sequence"/>
</dbReference>
<dbReference type="InterPro" id="IPR016047">
    <property type="entry name" value="M23ase_b-sheet_dom"/>
</dbReference>
<dbReference type="Gene3D" id="2.70.70.10">
    <property type="entry name" value="Glucose Permease (Domain IIA)"/>
    <property type="match status" value="1"/>
</dbReference>
<accession>A0A4Q2EI13</accession>
<dbReference type="PANTHER" id="PTHR21666">
    <property type="entry name" value="PEPTIDASE-RELATED"/>
    <property type="match status" value="1"/>
</dbReference>
<dbReference type="Pfam" id="PF01551">
    <property type="entry name" value="Peptidase_M23"/>
    <property type="match status" value="1"/>
</dbReference>
<sequence>MNSATDRLIASQNDLQAAQASLADVEVRLAAAQENDARLAQELKQARADLEAAKARVVTAQAEVDAQVKLIGSAARESFQQQSDLRDLSVVWGSQTPAELSQRLQWNTTIFDSQAATKGRLDAVRDELEAARAAQADAEARVADEKDAAAAVVRQVASLKRQQEQQRSAVAELVTANAQAQAAAQGELDADESAYRSLVSDEARLQGEIKSEIARLRAEEAARVAAEKAAAQRAAEQKAAAERAAAARQAAAKAASAPAPAAAPAAKPAAAPSSSGAGKALSASGFIRPINANPGSPFGPRFHPILKYWRNHNGNDWGAKTGTPIYAAKAGTVMKAGPNGGFGNFVMIGHGDDAQGRYVTTGYAHMSKVVARVGQRVEQGQLIGYVGSTGLSTTPHLHLEVRLDGTPVNPLLYIP</sequence>
<keyword evidence="1" id="KW-0175">Coiled coil</keyword>
<gene>
    <name evidence="3" type="ORF">C1706_00180</name>
</gene>
<dbReference type="InterPro" id="IPR011055">
    <property type="entry name" value="Dup_hybrid_motif"/>
</dbReference>
<organism evidence="3 4">
    <name type="scientific">Propioniciclava flava</name>
    <dbReference type="NCBI Taxonomy" id="2072026"/>
    <lineage>
        <taxon>Bacteria</taxon>
        <taxon>Bacillati</taxon>
        <taxon>Actinomycetota</taxon>
        <taxon>Actinomycetes</taxon>
        <taxon>Propionibacteriales</taxon>
        <taxon>Propionibacteriaceae</taxon>
        <taxon>Propioniciclava</taxon>
    </lineage>
</organism>
<dbReference type="AlphaFoldDB" id="A0A4Q2EI13"/>
<evidence type="ECO:0000259" key="2">
    <source>
        <dbReference type="Pfam" id="PF01551"/>
    </source>
</evidence>
<feature type="coiled-coil region" evidence="1">
    <location>
        <begin position="121"/>
        <end position="148"/>
    </location>
</feature>
<proteinExistence type="predicted"/>